<evidence type="ECO:0008006" key="4">
    <source>
        <dbReference type="Google" id="ProtNLM"/>
    </source>
</evidence>
<gene>
    <name evidence="1" type="ORF">GPM918_LOCUS42019</name>
    <name evidence="2" type="ORF">SRO942_LOCUS43181</name>
</gene>
<reference evidence="1" key="1">
    <citation type="submission" date="2021-02" db="EMBL/GenBank/DDBJ databases">
        <authorList>
            <person name="Nowell W R."/>
        </authorList>
    </citation>
    <scope>NUCLEOTIDE SEQUENCE</scope>
</reference>
<proteinExistence type="predicted"/>
<evidence type="ECO:0000313" key="3">
    <source>
        <dbReference type="Proteomes" id="UP000663829"/>
    </source>
</evidence>
<dbReference type="EMBL" id="CAJNOQ010034497">
    <property type="protein sequence ID" value="CAF1595036.1"/>
    <property type="molecule type" value="Genomic_DNA"/>
</dbReference>
<evidence type="ECO:0000313" key="2">
    <source>
        <dbReference type="EMBL" id="CAF4469280.1"/>
    </source>
</evidence>
<dbReference type="Gene3D" id="3.30.70.100">
    <property type="match status" value="1"/>
</dbReference>
<dbReference type="Proteomes" id="UP000663829">
    <property type="component" value="Unassembled WGS sequence"/>
</dbReference>
<dbReference type="EMBL" id="CAJOBC010100764">
    <property type="protein sequence ID" value="CAF4469280.1"/>
    <property type="molecule type" value="Genomic_DNA"/>
</dbReference>
<sequence>MTLLLHAEFDATSESTATKILESLAGMADIVHRDHPKVYTYVFRHADETKTKLIFTEIYANEQVFLDHGRDAEFGKLLQQAFDTTTGKSRKELCIRSDINSSLSRITASILDHYLHVTYISLQQGFFDRN</sequence>
<evidence type="ECO:0000313" key="1">
    <source>
        <dbReference type="EMBL" id="CAF1595036.1"/>
    </source>
</evidence>
<accession>A0A816AFS1</accession>
<protein>
    <recommendedName>
        <fullName evidence="4">ABM domain-containing protein</fullName>
    </recommendedName>
</protein>
<organism evidence="1 3">
    <name type="scientific">Didymodactylos carnosus</name>
    <dbReference type="NCBI Taxonomy" id="1234261"/>
    <lineage>
        <taxon>Eukaryota</taxon>
        <taxon>Metazoa</taxon>
        <taxon>Spiralia</taxon>
        <taxon>Gnathifera</taxon>
        <taxon>Rotifera</taxon>
        <taxon>Eurotatoria</taxon>
        <taxon>Bdelloidea</taxon>
        <taxon>Philodinida</taxon>
        <taxon>Philodinidae</taxon>
        <taxon>Didymodactylos</taxon>
    </lineage>
</organism>
<comment type="caution">
    <text evidence="1">The sequence shown here is derived from an EMBL/GenBank/DDBJ whole genome shotgun (WGS) entry which is preliminary data.</text>
</comment>
<dbReference type="AlphaFoldDB" id="A0A816AFS1"/>
<dbReference type="Proteomes" id="UP000681722">
    <property type="component" value="Unassembled WGS sequence"/>
</dbReference>
<name>A0A816AFS1_9BILA</name>
<keyword evidence="3" id="KW-1185">Reference proteome</keyword>